<name>A0AAD6QFA0_9ROSI</name>
<evidence type="ECO:0000313" key="2">
    <source>
        <dbReference type="EMBL" id="KAJ6989308.1"/>
    </source>
</evidence>
<dbReference type="Proteomes" id="UP001164929">
    <property type="component" value="Chromosome 8"/>
</dbReference>
<sequence length="82" mass="8810">MVRVIGRDARKGRRGHGGLLRDSSCKGGGRMGYGGGRCGGDTGLLLRIFRIRTGDLALASLHRLIEPSESDDDISTVTLNER</sequence>
<evidence type="ECO:0000313" key="3">
    <source>
        <dbReference type="Proteomes" id="UP001164929"/>
    </source>
</evidence>
<accession>A0AAD6QFA0</accession>
<evidence type="ECO:0000256" key="1">
    <source>
        <dbReference type="SAM" id="MobiDB-lite"/>
    </source>
</evidence>
<protein>
    <submittedName>
        <fullName evidence="2">Uncharacterized protein</fullName>
    </submittedName>
</protein>
<dbReference type="AlphaFoldDB" id="A0AAD6QFA0"/>
<keyword evidence="3" id="KW-1185">Reference proteome</keyword>
<dbReference type="EMBL" id="JAQIZT010000008">
    <property type="protein sequence ID" value="KAJ6989308.1"/>
    <property type="molecule type" value="Genomic_DNA"/>
</dbReference>
<feature type="region of interest" description="Disordered" evidence="1">
    <location>
        <begin position="1"/>
        <end position="32"/>
    </location>
</feature>
<reference evidence="2" key="1">
    <citation type="journal article" date="2023" name="Mol. Ecol. Resour.">
        <title>Chromosome-level genome assembly of a triploid poplar Populus alba 'Berolinensis'.</title>
        <authorList>
            <person name="Chen S."/>
            <person name="Yu Y."/>
            <person name="Wang X."/>
            <person name="Wang S."/>
            <person name="Zhang T."/>
            <person name="Zhou Y."/>
            <person name="He R."/>
            <person name="Meng N."/>
            <person name="Wang Y."/>
            <person name="Liu W."/>
            <person name="Liu Z."/>
            <person name="Liu J."/>
            <person name="Guo Q."/>
            <person name="Huang H."/>
            <person name="Sederoff R.R."/>
            <person name="Wang G."/>
            <person name="Qu G."/>
            <person name="Chen S."/>
        </authorList>
    </citation>
    <scope>NUCLEOTIDE SEQUENCE</scope>
    <source>
        <strain evidence="2">SC-2020</strain>
    </source>
</reference>
<comment type="caution">
    <text evidence="2">The sequence shown here is derived from an EMBL/GenBank/DDBJ whole genome shotgun (WGS) entry which is preliminary data.</text>
</comment>
<gene>
    <name evidence="2" type="ORF">NC653_022018</name>
</gene>
<proteinExistence type="predicted"/>
<organism evidence="2 3">
    <name type="scientific">Populus alba x Populus x berolinensis</name>
    <dbReference type="NCBI Taxonomy" id="444605"/>
    <lineage>
        <taxon>Eukaryota</taxon>
        <taxon>Viridiplantae</taxon>
        <taxon>Streptophyta</taxon>
        <taxon>Embryophyta</taxon>
        <taxon>Tracheophyta</taxon>
        <taxon>Spermatophyta</taxon>
        <taxon>Magnoliopsida</taxon>
        <taxon>eudicotyledons</taxon>
        <taxon>Gunneridae</taxon>
        <taxon>Pentapetalae</taxon>
        <taxon>rosids</taxon>
        <taxon>fabids</taxon>
        <taxon>Malpighiales</taxon>
        <taxon>Salicaceae</taxon>
        <taxon>Saliceae</taxon>
        <taxon>Populus</taxon>
    </lineage>
</organism>